<accession>A0ABU1VKI8</accession>
<gene>
    <name evidence="4" type="ORF">J2X04_000321</name>
</gene>
<keyword evidence="3" id="KW-0732">Signal</keyword>
<dbReference type="Pfam" id="PF03571">
    <property type="entry name" value="Peptidase_M49"/>
    <property type="match status" value="1"/>
</dbReference>
<proteinExistence type="predicted"/>
<evidence type="ECO:0000313" key="4">
    <source>
        <dbReference type="EMBL" id="MDR7097974.1"/>
    </source>
</evidence>
<dbReference type="Gene3D" id="3.30.540.30">
    <property type="match status" value="1"/>
</dbReference>
<name>A0ABU1VKI8_9GAMM</name>
<dbReference type="InterPro" id="IPR039461">
    <property type="entry name" value="Peptidase_M49"/>
</dbReference>
<dbReference type="Proteomes" id="UP001267878">
    <property type="component" value="Unassembled WGS sequence"/>
</dbReference>
<comment type="caution">
    <text evidence="4">The sequence shown here is derived from an EMBL/GenBank/DDBJ whole genome shotgun (WGS) entry which is preliminary data.</text>
</comment>
<dbReference type="EMBL" id="JAVDVW010000001">
    <property type="protein sequence ID" value="MDR7097974.1"/>
    <property type="molecule type" value="Genomic_DNA"/>
</dbReference>
<organism evidence="4 5">
    <name type="scientific">Agrilutibacter niabensis</name>
    <dbReference type="NCBI Taxonomy" id="380628"/>
    <lineage>
        <taxon>Bacteria</taxon>
        <taxon>Pseudomonadati</taxon>
        <taxon>Pseudomonadota</taxon>
        <taxon>Gammaproteobacteria</taxon>
        <taxon>Lysobacterales</taxon>
        <taxon>Lysobacteraceae</taxon>
        <taxon>Agrilutibacter</taxon>
    </lineage>
</organism>
<dbReference type="PANTHER" id="PTHR23422">
    <property type="entry name" value="DIPEPTIDYL PEPTIDASE III-RELATED"/>
    <property type="match status" value="1"/>
</dbReference>
<feature type="signal peptide" evidence="3">
    <location>
        <begin position="1"/>
        <end position="23"/>
    </location>
</feature>
<reference evidence="4 5" key="1">
    <citation type="submission" date="2023-07" db="EMBL/GenBank/DDBJ databases">
        <title>Sorghum-associated microbial communities from plants grown in Nebraska, USA.</title>
        <authorList>
            <person name="Schachtman D."/>
        </authorList>
    </citation>
    <scope>NUCLEOTIDE SEQUENCE [LARGE SCALE GENOMIC DNA]</scope>
    <source>
        <strain evidence="4 5">BE187</strain>
    </source>
</reference>
<evidence type="ECO:0008006" key="6">
    <source>
        <dbReference type="Google" id="ProtNLM"/>
    </source>
</evidence>
<evidence type="ECO:0000256" key="3">
    <source>
        <dbReference type="SAM" id="SignalP"/>
    </source>
</evidence>
<keyword evidence="2" id="KW-0378">Hydrolase</keyword>
<keyword evidence="1" id="KW-0479">Metal-binding</keyword>
<feature type="chain" id="PRO_5046281426" description="Zn-dependent hydrolase" evidence="3">
    <location>
        <begin position="24"/>
        <end position="573"/>
    </location>
</feature>
<sequence length="573" mass="62773">MTAPNLRPLVLGCLAALAGLSMALGACKPHAAQEAAPTAAQSAPAPAPSYAQAHAGDYAVVPLKADLSHLDENTRRMIAKLVQAADVMNDLAWKQTWNGDRAALLAQAPDDATRELVNINFGPWDRLNEDTPFIANIKPRPPGGPFYPLDMTKEEFEAVALADKKSNYTLLRRDSAGKLITVPYHVEYKAELDRTTALLREAAELSGDKSFADYLRMRADALLSDDFRPSDMAWMEMKTNPVDIVIGPIETYEDQLFGYKAAYEGLVLVKDAEWSKKLARYAGFLPELQKGLPVEARYKAEKPGSKADLNAYEAVYYAGDANVGAKTIAINLPNDEEVQLAKGTRRLQLENVMQAKFDAILMPIAKQLIAQDQLQNVTFDAFFEDTMFHEVAHGLGIKKTLDGKGTVDEALKEYSSSFEEGKADILGLYMIDALSAKGEMDKAKIMDSYVTFLAGILRSVRFGAADAHGKANMLRFNYFADAGAFTRDADGRYRVDFDKMRAAMNSLSAKLLTVQGDGDYAEAKRMTDTLGVVKPELAADLARLKDAKIPVDVRFEQGLDVLGLAQYATPATQ</sequence>
<evidence type="ECO:0000256" key="2">
    <source>
        <dbReference type="ARBA" id="ARBA00022801"/>
    </source>
</evidence>
<keyword evidence="5" id="KW-1185">Reference proteome</keyword>
<evidence type="ECO:0000256" key="1">
    <source>
        <dbReference type="ARBA" id="ARBA00022723"/>
    </source>
</evidence>
<dbReference type="PROSITE" id="PS51257">
    <property type="entry name" value="PROKAR_LIPOPROTEIN"/>
    <property type="match status" value="1"/>
</dbReference>
<dbReference type="RefSeq" id="WP_310051344.1">
    <property type="nucleotide sequence ID" value="NZ_JAVDVW010000001.1"/>
</dbReference>
<dbReference type="PANTHER" id="PTHR23422:SF9">
    <property type="entry name" value="ZN-DEPENDENT HYDROLASE"/>
    <property type="match status" value="1"/>
</dbReference>
<evidence type="ECO:0000313" key="5">
    <source>
        <dbReference type="Proteomes" id="UP001267878"/>
    </source>
</evidence>
<protein>
    <recommendedName>
        <fullName evidence="6">Zn-dependent hydrolase</fullName>
    </recommendedName>
</protein>